<protein>
    <submittedName>
        <fullName evidence="6">ABC-2 type transport system ATP-binding protein</fullName>
    </submittedName>
</protein>
<dbReference type="GO" id="GO:0016887">
    <property type="term" value="F:ATP hydrolysis activity"/>
    <property type="evidence" value="ECO:0007669"/>
    <property type="project" value="InterPro"/>
</dbReference>
<dbReference type="CDD" id="cd03230">
    <property type="entry name" value="ABC_DR_subfamily_A"/>
    <property type="match status" value="1"/>
</dbReference>
<keyword evidence="4 6" id="KW-0067">ATP-binding</keyword>
<comment type="similarity">
    <text evidence="1">Belongs to the ABC transporter superfamily.</text>
</comment>
<evidence type="ECO:0000256" key="1">
    <source>
        <dbReference type="ARBA" id="ARBA00005417"/>
    </source>
</evidence>
<dbReference type="InterPro" id="IPR017871">
    <property type="entry name" value="ABC_transporter-like_CS"/>
</dbReference>
<organism evidence="6 7">
    <name type="scientific">Caldanaerobius fijiensis DSM 17918</name>
    <dbReference type="NCBI Taxonomy" id="1121256"/>
    <lineage>
        <taxon>Bacteria</taxon>
        <taxon>Bacillati</taxon>
        <taxon>Bacillota</taxon>
        <taxon>Clostridia</taxon>
        <taxon>Thermoanaerobacterales</taxon>
        <taxon>Thermoanaerobacteraceae</taxon>
        <taxon>Caldanaerobius</taxon>
    </lineage>
</organism>
<dbReference type="OrthoDB" id="9804819at2"/>
<dbReference type="STRING" id="1121256.SAMN02746089_02159"/>
<accession>A0A1M5CN53</accession>
<keyword evidence="3" id="KW-0547">Nucleotide-binding</keyword>
<dbReference type="PANTHER" id="PTHR43335">
    <property type="entry name" value="ABC TRANSPORTER, ATP-BINDING PROTEIN"/>
    <property type="match status" value="1"/>
</dbReference>
<dbReference type="PROSITE" id="PS50893">
    <property type="entry name" value="ABC_TRANSPORTER_2"/>
    <property type="match status" value="1"/>
</dbReference>
<dbReference type="Pfam" id="PF00005">
    <property type="entry name" value="ABC_tran"/>
    <property type="match status" value="1"/>
</dbReference>
<proteinExistence type="inferred from homology"/>
<dbReference type="EMBL" id="FQVH01000029">
    <property type="protein sequence ID" value="SHF56096.1"/>
    <property type="molecule type" value="Genomic_DNA"/>
</dbReference>
<dbReference type="AlphaFoldDB" id="A0A1M5CN53"/>
<dbReference type="Proteomes" id="UP000184088">
    <property type="component" value="Unassembled WGS sequence"/>
</dbReference>
<sequence length="304" mass="33821">MIIETYNLTKQFNGKGGFCDINLTVDSGQVFGFLGPNGAGKSTFVKTLVGLLYPTSGLAYILGKPLGDVTVREKIGFLPEGFKYHDWMTGKELMEFHAQLYKIKNPSKRIEELIELVKLKGHESKRIKNYSKGMQQRIGLAIALLPDPDVVFLDEPTSALDPVGRIEVREIIKGLKAMGKTVFLNSHLLSEVEMVCDEVAIINHGHIIAKGRLDELLKKTTRVEITAEGVSSDLVDKLSSMGDDFQIRGNTMVLTVKNRDDIPLISKIVVESGARLYELKNHTDSLEELFITLLGKDEQNADHH</sequence>
<evidence type="ECO:0000256" key="2">
    <source>
        <dbReference type="ARBA" id="ARBA00022448"/>
    </source>
</evidence>
<dbReference type="SUPFAM" id="SSF52540">
    <property type="entry name" value="P-loop containing nucleoside triphosphate hydrolases"/>
    <property type="match status" value="1"/>
</dbReference>
<dbReference type="InterPro" id="IPR027417">
    <property type="entry name" value="P-loop_NTPase"/>
</dbReference>
<dbReference type="InterPro" id="IPR003439">
    <property type="entry name" value="ABC_transporter-like_ATP-bd"/>
</dbReference>
<dbReference type="GO" id="GO:0005524">
    <property type="term" value="F:ATP binding"/>
    <property type="evidence" value="ECO:0007669"/>
    <property type="project" value="UniProtKB-KW"/>
</dbReference>
<gene>
    <name evidence="6" type="ORF">SAMN02746089_02159</name>
</gene>
<dbReference type="RefSeq" id="WP_073345159.1">
    <property type="nucleotide sequence ID" value="NZ_FQVH01000029.1"/>
</dbReference>
<keyword evidence="7" id="KW-1185">Reference proteome</keyword>
<evidence type="ECO:0000313" key="7">
    <source>
        <dbReference type="Proteomes" id="UP000184088"/>
    </source>
</evidence>
<dbReference type="PROSITE" id="PS00211">
    <property type="entry name" value="ABC_TRANSPORTER_1"/>
    <property type="match status" value="1"/>
</dbReference>
<evidence type="ECO:0000256" key="4">
    <source>
        <dbReference type="ARBA" id="ARBA00022840"/>
    </source>
</evidence>
<evidence type="ECO:0000313" key="6">
    <source>
        <dbReference type="EMBL" id="SHF56096.1"/>
    </source>
</evidence>
<reference evidence="6 7" key="1">
    <citation type="submission" date="2016-11" db="EMBL/GenBank/DDBJ databases">
        <authorList>
            <person name="Jaros S."/>
            <person name="Januszkiewicz K."/>
            <person name="Wedrychowicz H."/>
        </authorList>
    </citation>
    <scope>NUCLEOTIDE SEQUENCE [LARGE SCALE GENOMIC DNA]</scope>
    <source>
        <strain evidence="6 7">DSM 17918</strain>
    </source>
</reference>
<evidence type="ECO:0000259" key="5">
    <source>
        <dbReference type="PROSITE" id="PS50893"/>
    </source>
</evidence>
<dbReference type="InterPro" id="IPR003593">
    <property type="entry name" value="AAA+_ATPase"/>
</dbReference>
<feature type="domain" description="ABC transporter" evidence="5">
    <location>
        <begin position="3"/>
        <end position="229"/>
    </location>
</feature>
<keyword evidence="2" id="KW-0813">Transport</keyword>
<dbReference type="Gene3D" id="3.40.50.300">
    <property type="entry name" value="P-loop containing nucleotide triphosphate hydrolases"/>
    <property type="match status" value="1"/>
</dbReference>
<dbReference type="SMART" id="SM00382">
    <property type="entry name" value="AAA"/>
    <property type="match status" value="1"/>
</dbReference>
<dbReference type="PANTHER" id="PTHR43335:SF4">
    <property type="entry name" value="ABC TRANSPORTER, ATP-BINDING PROTEIN"/>
    <property type="match status" value="1"/>
</dbReference>
<name>A0A1M5CN53_9THEO</name>
<evidence type="ECO:0000256" key="3">
    <source>
        <dbReference type="ARBA" id="ARBA00022741"/>
    </source>
</evidence>